<keyword evidence="2" id="KW-0732">Signal</keyword>
<dbReference type="EMBL" id="LDOU01000015">
    <property type="protein sequence ID" value="KLV07933.1"/>
    <property type="molecule type" value="Genomic_DNA"/>
</dbReference>
<proteinExistence type="predicted"/>
<dbReference type="RefSeq" id="WP_047885826.1">
    <property type="nucleotide sequence ID" value="NZ_CP071326.1"/>
</dbReference>
<feature type="transmembrane region" description="Helical" evidence="1">
    <location>
        <begin position="274"/>
        <end position="299"/>
    </location>
</feature>
<dbReference type="InterPro" id="IPR032809">
    <property type="entry name" value="Put_HupE_UreJ"/>
</dbReference>
<dbReference type="STRING" id="320778.ABT57_13850"/>
<organism evidence="3 4">
    <name type="scientific">Photobacterium ganghwense</name>
    <dbReference type="NCBI Taxonomy" id="320778"/>
    <lineage>
        <taxon>Bacteria</taxon>
        <taxon>Pseudomonadati</taxon>
        <taxon>Pseudomonadota</taxon>
        <taxon>Gammaproteobacteria</taxon>
        <taxon>Vibrionales</taxon>
        <taxon>Vibrionaceae</taxon>
        <taxon>Photobacterium</taxon>
    </lineage>
</organism>
<evidence type="ECO:0000256" key="2">
    <source>
        <dbReference type="SAM" id="SignalP"/>
    </source>
</evidence>
<evidence type="ECO:0008006" key="5">
    <source>
        <dbReference type="Google" id="ProtNLM"/>
    </source>
</evidence>
<keyword evidence="4" id="KW-1185">Reference proteome</keyword>
<dbReference type="PATRIC" id="fig|320778.3.peg.3016"/>
<comment type="caution">
    <text evidence="3">The sequence shown here is derived from an EMBL/GenBank/DDBJ whole genome shotgun (WGS) entry which is preliminary data.</text>
</comment>
<sequence>MKKPYCRSSTWLGLILLLITLSNIANAHESQPGVVDITQLDEQRYQVVWKAPIYYGKPHPAQLELPDAWEEIAPASTFASKDAHITTKIVAVDKTQFNGATLRFPRLEKTITDVLVRTVFTDGSEFTYIASPTRPSVTLRGERSWHQAGAEYVALGLHHILLGIDHLLFVLGLMLIVKTKLALLKTITSFTLAHSITLGLATLGLASVPLPPLNATIALSILFLGPEIIKARRGQPSWTIHYPWIVAFGFGLLHGFGFASGLTTTGMPKAELPLALLSFNIGVELGQIGFVGLALAMLWAFNTLNVRWPEWVSWIPGYLVGSLGAYWTIQRTVILAGGL</sequence>
<feature type="transmembrane region" description="Helical" evidence="1">
    <location>
        <begin position="241"/>
        <end position="262"/>
    </location>
</feature>
<dbReference type="AlphaFoldDB" id="A0A0J1H8B8"/>
<dbReference type="Proteomes" id="UP000035909">
    <property type="component" value="Unassembled WGS sequence"/>
</dbReference>
<evidence type="ECO:0000256" key="1">
    <source>
        <dbReference type="SAM" id="Phobius"/>
    </source>
</evidence>
<reference evidence="3 4" key="1">
    <citation type="submission" date="2015-05" db="EMBL/GenBank/DDBJ databases">
        <title>Photobacterium galathea sp. nov.</title>
        <authorList>
            <person name="Machado H."/>
            <person name="Gram L."/>
        </authorList>
    </citation>
    <scope>NUCLEOTIDE SEQUENCE [LARGE SCALE GENOMIC DNA]</scope>
    <source>
        <strain evidence="3 4">DSM 22954</strain>
    </source>
</reference>
<feature type="signal peptide" evidence="2">
    <location>
        <begin position="1"/>
        <end position="27"/>
    </location>
</feature>
<gene>
    <name evidence="3" type="ORF">ABT57_13850</name>
</gene>
<keyword evidence="1" id="KW-0472">Membrane</keyword>
<evidence type="ECO:0000313" key="4">
    <source>
        <dbReference type="Proteomes" id="UP000035909"/>
    </source>
</evidence>
<protein>
    <recommendedName>
        <fullName evidence="5">HupE / UreJ protein</fullName>
    </recommendedName>
</protein>
<keyword evidence="1" id="KW-0812">Transmembrane</keyword>
<name>A0A0J1H8B8_9GAMM</name>
<feature type="transmembrane region" description="Helical" evidence="1">
    <location>
        <begin position="311"/>
        <end position="329"/>
    </location>
</feature>
<feature type="chain" id="PRO_5005252439" description="HupE / UreJ protein" evidence="2">
    <location>
        <begin position="28"/>
        <end position="339"/>
    </location>
</feature>
<evidence type="ECO:0000313" key="3">
    <source>
        <dbReference type="EMBL" id="KLV07933.1"/>
    </source>
</evidence>
<accession>A0A0J1H8B8</accession>
<dbReference type="OrthoDB" id="9808870at2"/>
<keyword evidence="1" id="KW-1133">Transmembrane helix</keyword>
<dbReference type="Pfam" id="PF13795">
    <property type="entry name" value="HupE_UreJ_2"/>
    <property type="match status" value="1"/>
</dbReference>
<feature type="transmembrane region" description="Helical" evidence="1">
    <location>
        <begin position="212"/>
        <end position="229"/>
    </location>
</feature>
<feature type="transmembrane region" description="Helical" evidence="1">
    <location>
        <begin position="152"/>
        <end position="175"/>
    </location>
</feature>